<evidence type="ECO:0000259" key="9">
    <source>
        <dbReference type="PROSITE" id="PS50011"/>
    </source>
</evidence>
<evidence type="ECO:0000313" key="11">
    <source>
        <dbReference type="Proteomes" id="UP000886885"/>
    </source>
</evidence>
<evidence type="ECO:0000256" key="1">
    <source>
        <dbReference type="ARBA" id="ARBA00004479"/>
    </source>
</evidence>
<comment type="caution">
    <text evidence="10">The sequence shown here is derived from an EMBL/GenBank/DDBJ whole genome shotgun (WGS) entry which is preliminary data.</text>
</comment>
<evidence type="ECO:0000313" key="10">
    <source>
        <dbReference type="EMBL" id="KAG6781906.1"/>
    </source>
</evidence>
<keyword evidence="11" id="KW-1185">Reference proteome</keyword>
<dbReference type="OrthoDB" id="1434687at2759"/>
<organism evidence="10 11">
    <name type="scientific">Populus tomentosa</name>
    <name type="common">Chinese white poplar</name>
    <dbReference type="NCBI Taxonomy" id="118781"/>
    <lineage>
        <taxon>Eukaryota</taxon>
        <taxon>Viridiplantae</taxon>
        <taxon>Streptophyta</taxon>
        <taxon>Embryophyta</taxon>
        <taxon>Tracheophyta</taxon>
        <taxon>Spermatophyta</taxon>
        <taxon>Magnoliopsida</taxon>
        <taxon>eudicotyledons</taxon>
        <taxon>Gunneridae</taxon>
        <taxon>Pentapetalae</taxon>
        <taxon>rosids</taxon>
        <taxon>fabids</taxon>
        <taxon>Malpighiales</taxon>
        <taxon>Salicaceae</taxon>
        <taxon>Saliceae</taxon>
        <taxon>Populus</taxon>
    </lineage>
</organism>
<dbReference type="Proteomes" id="UP000886885">
    <property type="component" value="Chromosome 3A"/>
</dbReference>
<gene>
    <name evidence="10" type="ORF">POTOM_011291</name>
</gene>
<dbReference type="PANTHER" id="PTHR27009">
    <property type="entry name" value="RUST RESISTANCE KINASE LR10-RELATED"/>
    <property type="match status" value="1"/>
</dbReference>
<keyword evidence="2" id="KW-0723">Serine/threonine-protein kinase</keyword>
<dbReference type="PROSITE" id="PS00108">
    <property type="entry name" value="PROTEIN_KINASE_ST"/>
    <property type="match status" value="1"/>
</dbReference>
<dbReference type="InterPro" id="IPR008271">
    <property type="entry name" value="Ser/Thr_kinase_AS"/>
</dbReference>
<evidence type="ECO:0000256" key="3">
    <source>
        <dbReference type="ARBA" id="ARBA00022692"/>
    </source>
</evidence>
<evidence type="ECO:0000256" key="8">
    <source>
        <dbReference type="SAM" id="Phobius"/>
    </source>
</evidence>
<protein>
    <recommendedName>
        <fullName evidence="9">Protein kinase domain-containing protein</fullName>
    </recommendedName>
</protein>
<evidence type="ECO:0000256" key="4">
    <source>
        <dbReference type="ARBA" id="ARBA00022729"/>
    </source>
</evidence>
<evidence type="ECO:0000256" key="5">
    <source>
        <dbReference type="ARBA" id="ARBA00022989"/>
    </source>
</evidence>
<dbReference type="InterPro" id="IPR000719">
    <property type="entry name" value="Prot_kinase_dom"/>
</dbReference>
<dbReference type="GO" id="GO:0016020">
    <property type="term" value="C:membrane"/>
    <property type="evidence" value="ECO:0007669"/>
    <property type="project" value="UniProtKB-SubCell"/>
</dbReference>
<keyword evidence="2" id="KW-0808">Transferase</keyword>
<feature type="transmembrane region" description="Helical" evidence="8">
    <location>
        <begin position="51"/>
        <end position="69"/>
    </location>
</feature>
<keyword evidence="5 8" id="KW-1133">Transmembrane helix</keyword>
<dbReference type="Pfam" id="PF00069">
    <property type="entry name" value="Pkinase"/>
    <property type="match status" value="1"/>
</dbReference>
<dbReference type="PROSITE" id="PS50011">
    <property type="entry name" value="PROTEIN_KINASE_DOM"/>
    <property type="match status" value="1"/>
</dbReference>
<sequence>MNAGLNGAPIRVAIDFLTNRILSYLRQPHLGFRIYKEYYTYVGTKTISSDFLRIIIVLLIALLIFTVEGSKRGLIYELMPNGSFDKYIFPKRTSVTLSKEKMFDISLGIACGIDYLHQGCDVQILYFDIKPHNILLDEKFVPKISDWISKIVPNK</sequence>
<evidence type="ECO:0000256" key="2">
    <source>
        <dbReference type="ARBA" id="ARBA00022527"/>
    </source>
</evidence>
<dbReference type="AlphaFoldDB" id="A0A8X8A542"/>
<proteinExistence type="predicted"/>
<keyword evidence="3 8" id="KW-0812">Transmembrane</keyword>
<dbReference type="GO" id="GO:0005524">
    <property type="term" value="F:ATP binding"/>
    <property type="evidence" value="ECO:0007669"/>
    <property type="project" value="InterPro"/>
</dbReference>
<comment type="subcellular location">
    <subcellularLocation>
        <location evidence="1">Membrane</location>
        <topology evidence="1">Single-pass type I membrane protein</topology>
    </subcellularLocation>
</comment>
<accession>A0A8X8A542</accession>
<dbReference type="GO" id="GO:0004674">
    <property type="term" value="F:protein serine/threonine kinase activity"/>
    <property type="evidence" value="ECO:0007669"/>
    <property type="project" value="UniProtKB-KW"/>
</dbReference>
<feature type="domain" description="Protein kinase" evidence="9">
    <location>
        <begin position="1"/>
        <end position="155"/>
    </location>
</feature>
<keyword evidence="4" id="KW-0732">Signal</keyword>
<keyword evidence="6 8" id="KW-0472">Membrane</keyword>
<reference evidence="10" key="1">
    <citation type="journal article" date="2020" name="bioRxiv">
        <title>Hybrid origin of Populus tomentosa Carr. identified through genome sequencing and phylogenomic analysis.</title>
        <authorList>
            <person name="An X."/>
            <person name="Gao K."/>
            <person name="Chen Z."/>
            <person name="Li J."/>
            <person name="Yang X."/>
            <person name="Yang X."/>
            <person name="Zhou J."/>
            <person name="Guo T."/>
            <person name="Zhao T."/>
            <person name="Huang S."/>
            <person name="Miao D."/>
            <person name="Khan W.U."/>
            <person name="Rao P."/>
            <person name="Ye M."/>
            <person name="Lei B."/>
            <person name="Liao W."/>
            <person name="Wang J."/>
            <person name="Ji L."/>
            <person name="Li Y."/>
            <person name="Guo B."/>
            <person name="Mustafa N.S."/>
            <person name="Li S."/>
            <person name="Yun Q."/>
            <person name="Keller S.R."/>
            <person name="Mao J."/>
            <person name="Zhang R."/>
            <person name="Strauss S.H."/>
        </authorList>
    </citation>
    <scope>NUCLEOTIDE SEQUENCE</scope>
    <source>
        <strain evidence="10">GM15</strain>
        <tissue evidence="10">Leaf</tissue>
    </source>
</reference>
<keyword evidence="2" id="KW-0418">Kinase</keyword>
<keyword evidence="7" id="KW-0325">Glycoprotein</keyword>
<evidence type="ECO:0000256" key="6">
    <source>
        <dbReference type="ARBA" id="ARBA00023136"/>
    </source>
</evidence>
<dbReference type="InterPro" id="IPR045874">
    <property type="entry name" value="LRK10/LRL21-25-like"/>
</dbReference>
<dbReference type="EMBL" id="JAAWWB010000005">
    <property type="protein sequence ID" value="KAG6781906.1"/>
    <property type="molecule type" value="Genomic_DNA"/>
</dbReference>
<name>A0A8X8A542_POPTO</name>
<evidence type="ECO:0000256" key="7">
    <source>
        <dbReference type="ARBA" id="ARBA00023180"/>
    </source>
</evidence>